<dbReference type="GO" id="GO:0005509">
    <property type="term" value="F:calcium ion binding"/>
    <property type="evidence" value="ECO:0007669"/>
    <property type="project" value="InterPro"/>
</dbReference>
<dbReference type="InterPro" id="IPR000742">
    <property type="entry name" value="EGF"/>
</dbReference>
<dbReference type="PROSITE" id="PS01187">
    <property type="entry name" value="EGF_CA"/>
    <property type="match status" value="1"/>
</dbReference>
<dbReference type="GO" id="GO:0048513">
    <property type="term" value="P:animal organ development"/>
    <property type="evidence" value="ECO:0007669"/>
    <property type="project" value="UniProtKB-ARBA"/>
</dbReference>
<evidence type="ECO:0000256" key="3">
    <source>
        <dbReference type="ARBA" id="ARBA00022692"/>
    </source>
</evidence>
<evidence type="ECO:0000256" key="9">
    <source>
        <dbReference type="ARBA" id="ARBA00023157"/>
    </source>
</evidence>
<dbReference type="Proteomes" id="UP000887564">
    <property type="component" value="Unplaced"/>
</dbReference>
<organism evidence="13 14">
    <name type="scientific">Parascaris equorum</name>
    <name type="common">Equine roundworm</name>
    <dbReference type="NCBI Taxonomy" id="6256"/>
    <lineage>
        <taxon>Eukaryota</taxon>
        <taxon>Metazoa</taxon>
        <taxon>Ecdysozoa</taxon>
        <taxon>Nematoda</taxon>
        <taxon>Chromadorea</taxon>
        <taxon>Rhabditida</taxon>
        <taxon>Spirurina</taxon>
        <taxon>Ascaridomorpha</taxon>
        <taxon>Ascaridoidea</taxon>
        <taxon>Ascarididae</taxon>
        <taxon>Parascaris</taxon>
    </lineage>
</organism>
<dbReference type="GO" id="GO:0048731">
    <property type="term" value="P:system development"/>
    <property type="evidence" value="ECO:0007669"/>
    <property type="project" value="UniProtKB-ARBA"/>
</dbReference>
<evidence type="ECO:0000256" key="11">
    <source>
        <dbReference type="PROSITE-ProRule" id="PRU00076"/>
    </source>
</evidence>
<dbReference type="InterPro" id="IPR009030">
    <property type="entry name" value="Growth_fac_rcpt_cys_sf"/>
</dbReference>
<evidence type="ECO:0000256" key="7">
    <source>
        <dbReference type="ARBA" id="ARBA00022989"/>
    </source>
</evidence>
<dbReference type="InterPro" id="IPR018097">
    <property type="entry name" value="EGF_Ca-bd_CS"/>
</dbReference>
<keyword evidence="7" id="KW-1133">Transmembrane helix</keyword>
<evidence type="ECO:0000256" key="2">
    <source>
        <dbReference type="ARBA" id="ARBA00022536"/>
    </source>
</evidence>
<proteinExistence type="predicted"/>
<evidence type="ECO:0000256" key="8">
    <source>
        <dbReference type="ARBA" id="ARBA00023136"/>
    </source>
</evidence>
<keyword evidence="5" id="KW-0677">Repeat</keyword>
<dbReference type="GO" id="GO:0016020">
    <property type="term" value="C:membrane"/>
    <property type="evidence" value="ECO:0007669"/>
    <property type="project" value="UniProtKB-SubCell"/>
</dbReference>
<sequence length="249" mass="27663">MGIEKVNDFRILYGDLHEIGHRFDVVGKFVQTSRAEVNNSFSPFLTLINCKKVDSTGSVLFLASTFQMLTPQQLGFILTSTKPCNYRIYLLSSALFVVKLVNDDPHNSSPLHTLINPVCIDVNECESGEHDCALKNATCSNTEGSYECVCADGYMKQAPDYKKCRDVDECTTGQATCSPNALCVNTDGGYDCVCKSGYMGDGETCFGELKYHLCINSSIYLLDIDKCVTKMMIESRITALENLRVNHYQ</sequence>
<dbReference type="InterPro" id="IPR049883">
    <property type="entry name" value="NOTCH1_EGF-like"/>
</dbReference>
<evidence type="ECO:0000256" key="10">
    <source>
        <dbReference type="ARBA" id="ARBA00023180"/>
    </source>
</evidence>
<dbReference type="PROSITE" id="PS01186">
    <property type="entry name" value="EGF_2"/>
    <property type="match status" value="1"/>
</dbReference>
<dbReference type="SMART" id="SM00181">
    <property type="entry name" value="EGF"/>
    <property type="match status" value="2"/>
</dbReference>
<dbReference type="PANTHER" id="PTHR24034:SF209">
    <property type="entry name" value="EGF-LIKE DOMAIN-CONTAINING PROTEIN"/>
    <property type="match status" value="1"/>
</dbReference>
<name>A0A914RMM2_PAREQ</name>
<evidence type="ECO:0000256" key="6">
    <source>
        <dbReference type="ARBA" id="ARBA00022837"/>
    </source>
</evidence>
<dbReference type="SUPFAM" id="SSF57184">
    <property type="entry name" value="Growth factor receptor domain"/>
    <property type="match status" value="1"/>
</dbReference>
<evidence type="ECO:0000259" key="12">
    <source>
        <dbReference type="PROSITE" id="PS50026"/>
    </source>
</evidence>
<dbReference type="InterPro" id="IPR000152">
    <property type="entry name" value="EGF-type_Asp/Asn_hydroxyl_site"/>
</dbReference>
<dbReference type="InterPro" id="IPR050751">
    <property type="entry name" value="ECM_structural_protein"/>
</dbReference>
<dbReference type="WBParaSite" id="PEQ_0000606201-mRNA-1">
    <property type="protein sequence ID" value="PEQ_0000606201-mRNA-1"/>
    <property type="gene ID" value="PEQ_0000606201"/>
</dbReference>
<dbReference type="Gene3D" id="2.10.25.10">
    <property type="entry name" value="Laminin"/>
    <property type="match status" value="2"/>
</dbReference>
<keyword evidence="6" id="KW-0106">Calcium</keyword>
<feature type="domain" description="EGF-like" evidence="12">
    <location>
        <begin position="166"/>
        <end position="206"/>
    </location>
</feature>
<evidence type="ECO:0000256" key="5">
    <source>
        <dbReference type="ARBA" id="ARBA00022737"/>
    </source>
</evidence>
<comment type="caution">
    <text evidence="11">Lacks conserved residue(s) required for the propagation of feature annotation.</text>
</comment>
<evidence type="ECO:0000313" key="14">
    <source>
        <dbReference type="WBParaSite" id="PEQ_0000606201-mRNA-1"/>
    </source>
</evidence>
<comment type="subcellular location">
    <subcellularLocation>
        <location evidence="1">Membrane</location>
        <topology evidence="1">Single-pass type I membrane protein</topology>
    </subcellularLocation>
</comment>
<keyword evidence="8" id="KW-0472">Membrane</keyword>
<dbReference type="PROSITE" id="PS50026">
    <property type="entry name" value="EGF_3"/>
    <property type="match status" value="2"/>
</dbReference>
<keyword evidence="9" id="KW-1015">Disulfide bond</keyword>
<keyword evidence="2 11" id="KW-0245">EGF-like domain</keyword>
<evidence type="ECO:0000256" key="1">
    <source>
        <dbReference type="ARBA" id="ARBA00004479"/>
    </source>
</evidence>
<dbReference type="InterPro" id="IPR001881">
    <property type="entry name" value="EGF-like_Ca-bd_dom"/>
</dbReference>
<dbReference type="PANTHER" id="PTHR24034">
    <property type="entry name" value="EGF-LIKE DOMAIN-CONTAINING PROTEIN"/>
    <property type="match status" value="1"/>
</dbReference>
<feature type="domain" description="EGF-like" evidence="12">
    <location>
        <begin position="121"/>
        <end position="160"/>
    </location>
</feature>
<evidence type="ECO:0000313" key="13">
    <source>
        <dbReference type="Proteomes" id="UP000887564"/>
    </source>
</evidence>
<dbReference type="AlphaFoldDB" id="A0A914RMM2"/>
<keyword evidence="10" id="KW-0325">Glycoprotein</keyword>
<keyword evidence="3" id="KW-0812">Transmembrane</keyword>
<dbReference type="FunFam" id="2.10.25.10:FF:000202">
    <property type="entry name" value="Multiple epidermal growth factor-like domains 8"/>
    <property type="match status" value="1"/>
</dbReference>
<keyword evidence="13" id="KW-1185">Reference proteome</keyword>
<protein>
    <submittedName>
        <fullName evidence="14">EGF-like domain-containing protein</fullName>
    </submittedName>
</protein>
<evidence type="ECO:0000256" key="4">
    <source>
        <dbReference type="ARBA" id="ARBA00022729"/>
    </source>
</evidence>
<dbReference type="SMART" id="SM00179">
    <property type="entry name" value="EGF_CA"/>
    <property type="match status" value="2"/>
</dbReference>
<reference evidence="14" key="1">
    <citation type="submission" date="2022-11" db="UniProtKB">
        <authorList>
            <consortium name="WormBaseParasite"/>
        </authorList>
    </citation>
    <scope>IDENTIFICATION</scope>
</reference>
<keyword evidence="4" id="KW-0732">Signal</keyword>
<dbReference type="FunFam" id="2.10.25.10:FF:000038">
    <property type="entry name" value="Fibrillin 2"/>
    <property type="match status" value="1"/>
</dbReference>
<accession>A0A914RMM2</accession>
<dbReference type="PROSITE" id="PS00010">
    <property type="entry name" value="ASX_HYDROXYL"/>
    <property type="match status" value="2"/>
</dbReference>
<dbReference type="Pfam" id="PF07645">
    <property type="entry name" value="EGF_CA"/>
    <property type="match status" value="2"/>
</dbReference>
<dbReference type="CDD" id="cd00054">
    <property type="entry name" value="EGF_CA"/>
    <property type="match status" value="2"/>
</dbReference>